<dbReference type="RefSeq" id="WP_108380963.1">
    <property type="nucleotide sequence ID" value="NZ_CP028858.1"/>
</dbReference>
<dbReference type="KEGG" id="harc:HARCEL1_02140"/>
<feature type="compositionally biased region" description="Basic and acidic residues" evidence="1">
    <location>
        <begin position="91"/>
        <end position="108"/>
    </location>
</feature>
<dbReference type="AlphaFoldDB" id="A0A2R4WYH5"/>
<dbReference type="GeneID" id="36511269"/>
<accession>A0A2R4WYH5</accession>
<sequence>MPHLCTACGRSFADGSSEMLTGCPDCGGSTFQYDPEGTDGPVATAGIESSDEAPTGDAGGDGTDEQATASTGATASPSQPASTSSAGAGAREPEPTPEHEESATERENAAQAQARAELADPPAYESSDEPTASPDRETVREALTDQFESIRVIDRGQYELNLVELFNRDEYIVRLGEEGRYHIQMPESRR</sequence>
<evidence type="ECO:0000256" key="1">
    <source>
        <dbReference type="SAM" id="MobiDB-lite"/>
    </source>
</evidence>
<feature type="region of interest" description="Disordered" evidence="1">
    <location>
        <begin position="20"/>
        <end position="142"/>
    </location>
</feature>
<keyword evidence="3" id="KW-1185">Reference proteome</keyword>
<organism evidence="2 3">
    <name type="scientific">Halococcoides cellulosivorans</name>
    <dbReference type="NCBI Taxonomy" id="1679096"/>
    <lineage>
        <taxon>Archaea</taxon>
        <taxon>Methanobacteriati</taxon>
        <taxon>Methanobacteriota</taxon>
        <taxon>Stenosarchaea group</taxon>
        <taxon>Halobacteria</taxon>
        <taxon>Halobacteriales</taxon>
        <taxon>Haloarculaceae</taxon>
        <taxon>Halococcoides</taxon>
    </lineage>
</organism>
<evidence type="ECO:0000313" key="3">
    <source>
        <dbReference type="Proteomes" id="UP000244727"/>
    </source>
</evidence>
<dbReference type="InterPro" id="IPR018645">
    <property type="entry name" value="OapC-like"/>
</dbReference>
<reference evidence="2 3" key="1">
    <citation type="submission" date="2018-04" db="EMBL/GenBank/DDBJ databases">
        <title>Halococcoides cellulosivorans gen. nov., sp. nov., an extremely halophilic cellulose-utilizing haloarchaeon from hypersaline lakes.</title>
        <authorList>
            <person name="Sorokin D.Y."/>
            <person name="Toshchakov S.V."/>
            <person name="Samarov N.I."/>
            <person name="Korzhenkov A."/>
            <person name="Kublanov I.V."/>
        </authorList>
    </citation>
    <scope>NUCLEOTIDE SEQUENCE [LARGE SCALE GENOMIC DNA]</scope>
    <source>
        <strain evidence="2 3">HArcel1</strain>
    </source>
</reference>
<proteinExistence type="predicted"/>
<dbReference type="Proteomes" id="UP000244727">
    <property type="component" value="Chromosome"/>
</dbReference>
<protein>
    <recommendedName>
        <fullName evidence="4">Zn-ribbon containing protein</fullName>
    </recommendedName>
</protein>
<evidence type="ECO:0008006" key="4">
    <source>
        <dbReference type="Google" id="ProtNLM"/>
    </source>
</evidence>
<dbReference type="EMBL" id="CP028858">
    <property type="protein sequence ID" value="AWB26594.1"/>
    <property type="molecule type" value="Genomic_DNA"/>
</dbReference>
<gene>
    <name evidence="2" type="ORF">HARCEL1_02140</name>
</gene>
<dbReference type="Pfam" id="PF09845">
    <property type="entry name" value="OapC"/>
    <property type="match status" value="1"/>
</dbReference>
<feature type="compositionally biased region" description="Low complexity" evidence="1">
    <location>
        <begin position="65"/>
        <end position="90"/>
    </location>
</feature>
<evidence type="ECO:0000313" key="2">
    <source>
        <dbReference type="EMBL" id="AWB26594.1"/>
    </source>
</evidence>
<name>A0A2R4WYH5_9EURY</name>